<keyword evidence="3" id="KW-1185">Reference proteome</keyword>
<evidence type="ECO:0000256" key="1">
    <source>
        <dbReference type="SAM" id="Phobius"/>
    </source>
</evidence>
<sequence>MFQSDFSLTVMVLYLETGAEDLFSLAWWQYQNSGCRASDVMLVGLIYMLVLSFFLVAPNS</sequence>
<dbReference type="InParanoid" id="A0A2H3EZ68"/>
<keyword evidence="1" id="KW-1133">Transmembrane helix</keyword>
<proteinExistence type="predicted"/>
<dbReference type="EMBL" id="KZ293644">
    <property type="protein sequence ID" value="PBL04574.1"/>
    <property type="molecule type" value="Genomic_DNA"/>
</dbReference>
<feature type="transmembrane region" description="Helical" evidence="1">
    <location>
        <begin position="40"/>
        <end position="57"/>
    </location>
</feature>
<dbReference type="AlphaFoldDB" id="A0A2H3EZ68"/>
<protein>
    <submittedName>
        <fullName evidence="2">Uncharacterized protein</fullName>
    </submittedName>
</protein>
<dbReference type="Proteomes" id="UP000217790">
    <property type="component" value="Unassembled WGS sequence"/>
</dbReference>
<accession>A0A2H3EZ68</accession>
<organism evidence="2 3">
    <name type="scientific">Armillaria gallica</name>
    <name type="common">Bulbous honey fungus</name>
    <name type="synonym">Armillaria bulbosa</name>
    <dbReference type="NCBI Taxonomy" id="47427"/>
    <lineage>
        <taxon>Eukaryota</taxon>
        <taxon>Fungi</taxon>
        <taxon>Dikarya</taxon>
        <taxon>Basidiomycota</taxon>
        <taxon>Agaricomycotina</taxon>
        <taxon>Agaricomycetes</taxon>
        <taxon>Agaricomycetidae</taxon>
        <taxon>Agaricales</taxon>
        <taxon>Marasmiineae</taxon>
        <taxon>Physalacriaceae</taxon>
        <taxon>Armillaria</taxon>
    </lineage>
</organism>
<reference evidence="3" key="1">
    <citation type="journal article" date="2017" name="Nat. Ecol. Evol.">
        <title>Genome expansion and lineage-specific genetic innovations in the forest pathogenic fungi Armillaria.</title>
        <authorList>
            <person name="Sipos G."/>
            <person name="Prasanna A.N."/>
            <person name="Walter M.C."/>
            <person name="O'Connor E."/>
            <person name="Balint B."/>
            <person name="Krizsan K."/>
            <person name="Kiss B."/>
            <person name="Hess J."/>
            <person name="Varga T."/>
            <person name="Slot J."/>
            <person name="Riley R."/>
            <person name="Boka B."/>
            <person name="Rigling D."/>
            <person name="Barry K."/>
            <person name="Lee J."/>
            <person name="Mihaltcheva S."/>
            <person name="LaButti K."/>
            <person name="Lipzen A."/>
            <person name="Waldron R."/>
            <person name="Moloney N.M."/>
            <person name="Sperisen C."/>
            <person name="Kredics L."/>
            <person name="Vagvoelgyi C."/>
            <person name="Patrignani A."/>
            <person name="Fitzpatrick D."/>
            <person name="Nagy I."/>
            <person name="Doyle S."/>
            <person name="Anderson J.B."/>
            <person name="Grigoriev I.V."/>
            <person name="Gueldener U."/>
            <person name="Muensterkoetter M."/>
            <person name="Nagy L.G."/>
        </authorList>
    </citation>
    <scope>NUCLEOTIDE SEQUENCE [LARGE SCALE GENOMIC DNA]</scope>
    <source>
        <strain evidence="3">Ar21-2</strain>
    </source>
</reference>
<evidence type="ECO:0000313" key="3">
    <source>
        <dbReference type="Proteomes" id="UP000217790"/>
    </source>
</evidence>
<gene>
    <name evidence="2" type="ORF">ARMGADRAFT_1071021</name>
</gene>
<keyword evidence="1" id="KW-0472">Membrane</keyword>
<name>A0A2H3EZ68_ARMGA</name>
<evidence type="ECO:0000313" key="2">
    <source>
        <dbReference type="EMBL" id="PBL04574.1"/>
    </source>
</evidence>
<keyword evidence="1" id="KW-0812">Transmembrane</keyword>